<evidence type="ECO:0000313" key="2">
    <source>
        <dbReference type="Proteomes" id="UP000013021"/>
    </source>
</evidence>
<dbReference type="PATRIC" id="fig|1217629.3.peg.1614"/>
<evidence type="ECO:0000313" key="1">
    <source>
        <dbReference type="EMBL" id="ENW72698.1"/>
    </source>
</evidence>
<name>N9JLX4_ACIBA</name>
<accession>N9JLX4</accession>
<proteinExistence type="predicted"/>
<dbReference type="EMBL" id="APRE01000032">
    <property type="protein sequence ID" value="ENW72698.1"/>
    <property type="molecule type" value="Genomic_DNA"/>
</dbReference>
<organism evidence="1 2">
    <name type="scientific">Acinetobacter baumannii NIPH 80</name>
    <dbReference type="NCBI Taxonomy" id="1217629"/>
    <lineage>
        <taxon>Bacteria</taxon>
        <taxon>Pseudomonadati</taxon>
        <taxon>Pseudomonadota</taxon>
        <taxon>Gammaproteobacteria</taxon>
        <taxon>Moraxellales</taxon>
        <taxon>Moraxellaceae</taxon>
        <taxon>Acinetobacter</taxon>
        <taxon>Acinetobacter calcoaceticus/baumannii complex</taxon>
    </lineage>
</organism>
<reference evidence="1 2" key="1">
    <citation type="submission" date="2013-02" db="EMBL/GenBank/DDBJ databases">
        <title>The Genome Sequence of Acinetobacter baumannii NIPH 80.</title>
        <authorList>
            <consortium name="The Broad Institute Genome Sequencing Platform"/>
            <consortium name="The Broad Institute Genome Sequencing Center for Infectious Disease"/>
            <person name="Cerqueira G."/>
            <person name="Feldgarden M."/>
            <person name="Courvalin P."/>
            <person name="Perichon B."/>
            <person name="Grillot-Courvalin C."/>
            <person name="Clermont D."/>
            <person name="Rocha E."/>
            <person name="Yoon E.-J."/>
            <person name="Nemec A."/>
            <person name="Walker B."/>
            <person name="Young S.K."/>
            <person name="Zeng Q."/>
            <person name="Gargeya S."/>
            <person name="Fitzgerald M."/>
            <person name="Haas B."/>
            <person name="Abouelleil A."/>
            <person name="Alvarado L."/>
            <person name="Arachchi H.M."/>
            <person name="Berlin A.M."/>
            <person name="Chapman S.B."/>
            <person name="Dewar J."/>
            <person name="Goldberg J."/>
            <person name="Griggs A."/>
            <person name="Gujja S."/>
            <person name="Hansen M."/>
            <person name="Howarth C."/>
            <person name="Imamovic A."/>
            <person name="Larimer J."/>
            <person name="McCowan C."/>
            <person name="Murphy C."/>
            <person name="Neiman D."/>
            <person name="Pearson M."/>
            <person name="Priest M."/>
            <person name="Roberts A."/>
            <person name="Saif S."/>
            <person name="Shea T."/>
            <person name="Sisk P."/>
            <person name="Sykes S."/>
            <person name="Wortman J."/>
            <person name="Nusbaum C."/>
            <person name="Birren B."/>
        </authorList>
    </citation>
    <scope>NUCLEOTIDE SEQUENCE [LARGE SCALE GENOMIC DNA]</scope>
    <source>
        <strain evidence="1 2">NIPH 80</strain>
    </source>
</reference>
<gene>
    <name evidence="1" type="ORF">F913_01670</name>
</gene>
<dbReference type="HOGENOM" id="CLU_2271233_0_0_6"/>
<protein>
    <submittedName>
        <fullName evidence="1">Uncharacterized protein</fullName>
    </submittedName>
</protein>
<dbReference type="AlphaFoldDB" id="N9JLX4"/>
<dbReference type="Proteomes" id="UP000013021">
    <property type="component" value="Unassembled WGS sequence"/>
</dbReference>
<sequence length="102" mass="12040">MKVSETFYVIRNQVGSKFICNHKYGTETKFLTSAERHETLLEANEALTVLKKVFSDRLVKFKNENPDYLESKWLLRDVNSRLESIEKLKVFKCERTYLMVDG</sequence>
<comment type="caution">
    <text evidence="1">The sequence shown here is derived from an EMBL/GenBank/DDBJ whole genome shotgun (WGS) entry which is preliminary data.</text>
</comment>
<dbReference type="RefSeq" id="WP_005138393.1">
    <property type="nucleotide sequence ID" value="NZ_KB849947.1"/>
</dbReference>